<dbReference type="EMBL" id="JAHQIW010004905">
    <property type="protein sequence ID" value="KAJ1364253.1"/>
    <property type="molecule type" value="Genomic_DNA"/>
</dbReference>
<dbReference type="Proteomes" id="UP001196413">
    <property type="component" value="Unassembled WGS sequence"/>
</dbReference>
<name>A0AAD5MWT7_PARTN</name>
<comment type="caution">
    <text evidence="1">The sequence shown here is derived from an EMBL/GenBank/DDBJ whole genome shotgun (WGS) entry which is preliminary data.</text>
</comment>
<dbReference type="AlphaFoldDB" id="A0AAD5MWT7"/>
<accession>A0AAD5MWT7</accession>
<reference evidence="1" key="1">
    <citation type="submission" date="2021-06" db="EMBL/GenBank/DDBJ databases">
        <title>Parelaphostrongylus tenuis whole genome reference sequence.</title>
        <authorList>
            <person name="Garwood T.J."/>
            <person name="Larsen P.A."/>
            <person name="Fountain-Jones N.M."/>
            <person name="Garbe J.R."/>
            <person name="Macchietto M.G."/>
            <person name="Kania S.A."/>
            <person name="Gerhold R.W."/>
            <person name="Richards J.E."/>
            <person name="Wolf T.M."/>
        </authorList>
    </citation>
    <scope>NUCLEOTIDE SEQUENCE</scope>
    <source>
        <strain evidence="1">MNPRO001-30</strain>
        <tissue evidence="1">Meninges</tissue>
    </source>
</reference>
<evidence type="ECO:0000313" key="1">
    <source>
        <dbReference type="EMBL" id="KAJ1364253.1"/>
    </source>
</evidence>
<keyword evidence="2" id="KW-1185">Reference proteome</keyword>
<proteinExistence type="predicted"/>
<protein>
    <submittedName>
        <fullName evidence="1">Uncharacterized protein</fullName>
    </submittedName>
</protein>
<evidence type="ECO:0000313" key="2">
    <source>
        <dbReference type="Proteomes" id="UP001196413"/>
    </source>
</evidence>
<organism evidence="1 2">
    <name type="scientific">Parelaphostrongylus tenuis</name>
    <name type="common">Meningeal worm</name>
    <dbReference type="NCBI Taxonomy" id="148309"/>
    <lineage>
        <taxon>Eukaryota</taxon>
        <taxon>Metazoa</taxon>
        <taxon>Ecdysozoa</taxon>
        <taxon>Nematoda</taxon>
        <taxon>Chromadorea</taxon>
        <taxon>Rhabditida</taxon>
        <taxon>Rhabditina</taxon>
        <taxon>Rhabditomorpha</taxon>
        <taxon>Strongyloidea</taxon>
        <taxon>Metastrongylidae</taxon>
        <taxon>Parelaphostrongylus</taxon>
    </lineage>
</organism>
<sequence>MSVQPVPSQHLTISGTLMATNIIMANWSREMWQGVVNKVVRALASGPFGPHFISAVATVS</sequence>
<gene>
    <name evidence="1" type="ORF">KIN20_024303</name>
</gene>